<dbReference type="SMART" id="SM00387">
    <property type="entry name" value="HATPase_c"/>
    <property type="match status" value="1"/>
</dbReference>
<dbReference type="CDD" id="cd00130">
    <property type="entry name" value="PAS"/>
    <property type="match status" value="2"/>
</dbReference>
<evidence type="ECO:0000313" key="5">
    <source>
        <dbReference type="Proteomes" id="UP000652176"/>
    </source>
</evidence>
<dbReference type="Pfam" id="PF13426">
    <property type="entry name" value="PAS_9"/>
    <property type="match status" value="2"/>
</dbReference>
<feature type="domain" description="PAC" evidence="3">
    <location>
        <begin position="344"/>
        <end position="394"/>
    </location>
</feature>
<dbReference type="InterPro" id="IPR011495">
    <property type="entry name" value="Sig_transdc_His_kin_sub2_dim/P"/>
</dbReference>
<evidence type="ECO:0000259" key="1">
    <source>
        <dbReference type="PROSITE" id="PS50109"/>
    </source>
</evidence>
<dbReference type="InterPro" id="IPR000700">
    <property type="entry name" value="PAS-assoc_C"/>
</dbReference>
<dbReference type="Gene3D" id="3.30.565.10">
    <property type="entry name" value="Histidine kinase-like ATPase, C-terminal domain"/>
    <property type="match status" value="1"/>
</dbReference>
<dbReference type="Proteomes" id="UP000652176">
    <property type="component" value="Unassembled WGS sequence"/>
</dbReference>
<feature type="domain" description="Histidine kinase" evidence="1">
    <location>
        <begin position="405"/>
        <end position="598"/>
    </location>
</feature>
<dbReference type="InterPro" id="IPR036890">
    <property type="entry name" value="HATPase_C_sf"/>
</dbReference>
<dbReference type="InterPro" id="IPR035965">
    <property type="entry name" value="PAS-like_dom_sf"/>
</dbReference>
<dbReference type="InterPro" id="IPR003594">
    <property type="entry name" value="HATPase_dom"/>
</dbReference>
<dbReference type="PANTHER" id="PTHR43065">
    <property type="entry name" value="SENSOR HISTIDINE KINASE"/>
    <property type="match status" value="1"/>
</dbReference>
<dbReference type="SMART" id="SM00091">
    <property type="entry name" value="PAS"/>
    <property type="match status" value="2"/>
</dbReference>
<sequence>MSDLLQAASAPLLLAVLDAQDVCVMATDSQGIIQAFNPAAERLLGYNRTEVVGILTPLFFFDATDLAEKDIALHERTTAESLQALSLICGEHCEWTYNGKINSRIPVALSVFSLAESQGLEAGYLLAASPMKKPPNSPEASEQFIHAVVSALPIQFCVLDAAGTILAGNRPWAEIEAAKSVGPQTLPIGQNYLSLLEGGLARHFGAEGFIQGVRSVLNGTQTAFAMEYSYASRTGRRWFEGKVVPFSDQAMGKAIVMHENITEHKKLEHRFRQAIESAPSAIVMVNELGTIVMINVQTEKSFGYSRDELIGQAVEVLVPERFRGPHIGFRQAYLAAPVSRPMGEGRELFGLRKDGSEFPVEIGLGLIDDEDGIIVLSSIIDITERRNASDKLKQALNEKEVLLKEVYHRVKNNLQVVSSLINLQAGNVKNETTGDLLKQSADRIKAMALLHEKLYHSKDLAKIDFKDYIRSLVDHLLFGYGTHSSKIAVDLRVDEVYLNVDTAIPCGLIINELLSNALKHAFPGDSCGKVDISFTHSQGELMLVIADNGIGLPDQLEINHSTSLGLQLVHTLTNQLMGEMTVERSHGAAFTLRFAEIL</sequence>
<comment type="caution">
    <text evidence="4">The sequence shown here is derived from an EMBL/GenBank/DDBJ whole genome shotgun (WGS) entry which is preliminary data.</text>
</comment>
<evidence type="ECO:0000259" key="2">
    <source>
        <dbReference type="PROSITE" id="PS50112"/>
    </source>
</evidence>
<keyword evidence="5" id="KW-1185">Reference proteome</keyword>
<organism evidence="4 5">
    <name type="scientific">Methylomonas albis</name>
    <dbReference type="NCBI Taxonomy" id="1854563"/>
    <lineage>
        <taxon>Bacteria</taxon>
        <taxon>Pseudomonadati</taxon>
        <taxon>Pseudomonadota</taxon>
        <taxon>Gammaproteobacteria</taxon>
        <taxon>Methylococcales</taxon>
        <taxon>Methylococcaceae</taxon>
        <taxon>Methylomonas</taxon>
    </lineage>
</organism>
<dbReference type="InterPro" id="IPR000014">
    <property type="entry name" value="PAS"/>
</dbReference>
<evidence type="ECO:0000313" key="4">
    <source>
        <dbReference type="EMBL" id="MBD9356519.1"/>
    </source>
</evidence>
<dbReference type="InterPro" id="IPR005467">
    <property type="entry name" value="His_kinase_dom"/>
</dbReference>
<evidence type="ECO:0000259" key="3">
    <source>
        <dbReference type="PROSITE" id="PS50113"/>
    </source>
</evidence>
<dbReference type="RefSeq" id="WP_192374865.1">
    <property type="nucleotide sequence ID" value="NZ_CAJHIV010000001.1"/>
</dbReference>
<dbReference type="Pfam" id="PF07568">
    <property type="entry name" value="HisKA_2"/>
    <property type="match status" value="1"/>
</dbReference>
<dbReference type="PROSITE" id="PS50109">
    <property type="entry name" value="HIS_KIN"/>
    <property type="match status" value="1"/>
</dbReference>
<proteinExistence type="predicted"/>
<gene>
    <name evidence="4" type="ORF">IE877_11575</name>
</gene>
<protein>
    <submittedName>
        <fullName evidence="4">PAS domain S-box protein</fullName>
    </submittedName>
</protein>
<feature type="domain" description="PAS" evidence="2">
    <location>
        <begin position="267"/>
        <end position="320"/>
    </location>
</feature>
<dbReference type="Gene3D" id="3.30.450.20">
    <property type="entry name" value="PAS domain"/>
    <property type="match status" value="3"/>
</dbReference>
<dbReference type="SUPFAM" id="SSF55785">
    <property type="entry name" value="PYP-like sensor domain (PAS domain)"/>
    <property type="match status" value="2"/>
</dbReference>
<dbReference type="PROSITE" id="PS50113">
    <property type="entry name" value="PAC"/>
    <property type="match status" value="1"/>
</dbReference>
<dbReference type="NCBIfam" id="TIGR00229">
    <property type="entry name" value="sensory_box"/>
    <property type="match status" value="2"/>
</dbReference>
<dbReference type="SUPFAM" id="SSF55874">
    <property type="entry name" value="ATPase domain of HSP90 chaperone/DNA topoisomerase II/histidine kinase"/>
    <property type="match status" value="1"/>
</dbReference>
<feature type="domain" description="PAS" evidence="2">
    <location>
        <begin position="9"/>
        <end position="53"/>
    </location>
</feature>
<reference evidence="4 5" key="1">
    <citation type="submission" date="2020-09" db="EMBL/GenBank/DDBJ databases">
        <title>Methylomonas albis sp. nov. and Methylomonas fluvii sp. nov.: Two cold-adapted methanotrophs from the River Elbe and an amended description of Methylovulum psychrotolerans strain Eb1.</title>
        <authorList>
            <person name="Bussmann I.K."/>
            <person name="Klings K.-W."/>
            <person name="Warnstedt J."/>
            <person name="Hoppert M."/>
            <person name="Saborowski A."/>
            <person name="Horn F."/>
            <person name="Liebner S."/>
        </authorList>
    </citation>
    <scope>NUCLEOTIDE SEQUENCE [LARGE SCALE GENOMIC DNA]</scope>
    <source>
        <strain evidence="4 5">EbA</strain>
    </source>
</reference>
<accession>A0ABR9D064</accession>
<dbReference type="EMBL" id="JACXSS010000001">
    <property type="protein sequence ID" value="MBD9356519.1"/>
    <property type="molecule type" value="Genomic_DNA"/>
</dbReference>
<dbReference type="Pfam" id="PF02518">
    <property type="entry name" value="HATPase_c"/>
    <property type="match status" value="1"/>
</dbReference>
<name>A0ABR9D064_9GAMM</name>
<dbReference type="PROSITE" id="PS50112">
    <property type="entry name" value="PAS"/>
    <property type="match status" value="2"/>
</dbReference>
<dbReference type="PANTHER" id="PTHR43065:SF23">
    <property type="entry name" value="SENSOR HISTIDINE KINASE PDTAS"/>
    <property type="match status" value="1"/>
</dbReference>